<reference evidence="1" key="1">
    <citation type="submission" date="2019-07" db="EMBL/GenBank/DDBJ databases">
        <authorList>
            <person name="Dittberner H."/>
        </authorList>
    </citation>
    <scope>NUCLEOTIDE SEQUENCE [LARGE SCALE GENOMIC DNA]</scope>
</reference>
<keyword evidence="2" id="KW-1185">Reference proteome</keyword>
<sequence>MIDRLLRRFQSISADILSIPWFSFGCSTDHSTASSMVIAHKVRRFTGKASLYAWNSLIPEDVSSDSVHLLRLTCINAIDLVADIVESYSSFPGLVGLIVPPGVILPYGSLSRRPDDPSPLVCTYSLILLFTKVASSAPYIVHGVAAWRYLASSYVFSETDRKFF</sequence>
<proteinExistence type="predicted"/>
<dbReference type="OrthoDB" id="10561969at2759"/>
<name>A0A565CLT6_9BRAS</name>
<dbReference type="EMBL" id="CABITT030000008">
    <property type="protein sequence ID" value="VVB14680.1"/>
    <property type="molecule type" value="Genomic_DNA"/>
</dbReference>
<evidence type="ECO:0000313" key="1">
    <source>
        <dbReference type="EMBL" id="VVB14680.1"/>
    </source>
</evidence>
<accession>A0A565CLT6</accession>
<dbReference type="AlphaFoldDB" id="A0A565CLT6"/>
<dbReference type="Proteomes" id="UP000489600">
    <property type="component" value="Unassembled WGS sequence"/>
</dbReference>
<evidence type="ECO:0000313" key="2">
    <source>
        <dbReference type="Proteomes" id="UP000489600"/>
    </source>
</evidence>
<comment type="caution">
    <text evidence="1">The sequence shown here is derived from an EMBL/GenBank/DDBJ whole genome shotgun (WGS) entry which is preliminary data.</text>
</comment>
<organism evidence="1 2">
    <name type="scientific">Arabis nemorensis</name>
    <dbReference type="NCBI Taxonomy" id="586526"/>
    <lineage>
        <taxon>Eukaryota</taxon>
        <taxon>Viridiplantae</taxon>
        <taxon>Streptophyta</taxon>
        <taxon>Embryophyta</taxon>
        <taxon>Tracheophyta</taxon>
        <taxon>Spermatophyta</taxon>
        <taxon>Magnoliopsida</taxon>
        <taxon>eudicotyledons</taxon>
        <taxon>Gunneridae</taxon>
        <taxon>Pentapetalae</taxon>
        <taxon>rosids</taxon>
        <taxon>malvids</taxon>
        <taxon>Brassicales</taxon>
        <taxon>Brassicaceae</taxon>
        <taxon>Arabideae</taxon>
        <taxon>Arabis</taxon>
    </lineage>
</organism>
<dbReference type="PROSITE" id="PS51257">
    <property type="entry name" value="PROKAR_LIPOPROTEIN"/>
    <property type="match status" value="1"/>
</dbReference>
<gene>
    <name evidence="1" type="ORF">ANE_LOCUS25124</name>
</gene>
<protein>
    <submittedName>
        <fullName evidence="1">Uncharacterized protein</fullName>
    </submittedName>
</protein>